<comment type="caution">
    <text evidence="2">The sequence shown here is derived from an EMBL/GenBank/DDBJ whole genome shotgun (WGS) entry which is preliminary data.</text>
</comment>
<dbReference type="AlphaFoldDB" id="E1IBD7"/>
<dbReference type="STRING" id="765420.OSCT_0638"/>
<dbReference type="Gene3D" id="2.60.120.380">
    <property type="match status" value="2"/>
</dbReference>
<name>E1IBD7_9CHLR</name>
<accession>E1IBD7</accession>
<reference evidence="2 3" key="1">
    <citation type="journal article" date="2011" name="J. Bacteriol.">
        <title>Draft genome sequence of the anoxygenic filamentous phototrophic bacterium Oscillochloris trichoides subsp. DG-6.</title>
        <authorList>
            <person name="Kuznetsov B.B."/>
            <person name="Ivanovsky R.N."/>
            <person name="Keppen O.I."/>
            <person name="Sukhacheva M.V."/>
            <person name="Bumazhkin B.K."/>
            <person name="Patutina E.O."/>
            <person name="Beletsky A.V."/>
            <person name="Mardanov A.V."/>
            <person name="Baslerov R.V."/>
            <person name="Panteleeva A.N."/>
            <person name="Kolganova T.V."/>
            <person name="Ravin N.V."/>
            <person name="Skryabin K.G."/>
        </authorList>
    </citation>
    <scope>NUCLEOTIDE SEQUENCE [LARGE SCALE GENOMIC DNA]</scope>
    <source>
        <strain evidence="2 3">DG-6</strain>
    </source>
</reference>
<protein>
    <submittedName>
        <fullName evidence="2">Peptidase domain-containing protein</fullName>
    </submittedName>
</protein>
<feature type="compositionally biased region" description="Polar residues" evidence="1">
    <location>
        <begin position="473"/>
        <end position="484"/>
    </location>
</feature>
<sequence>MGVILDLNLAQSYNAHKLWLMSIEEHGVVMKKSLHVRNASIAALLTLLLFIAAQFWSTTPVQAQAANLQATNSPQTIMPGATGRFNFTLTNTGAQQTFTLTTANSGGVIATFPTGNQVIVGGATTVVTFDVDVFVPASAVPGTQLVQTLNAAGTLTVSTFFTIIVGGATPTPSPTLTPTVASSTTPTKGLVCVDGFEPDNNPASAKVIDVNTVQQHTICPVDDEDWLIFGGVAGKVYTIDVSRQDPGIDLTLELFDANLTSIAFNDDFYDRVPTNPNPGDTKPRITIRIPADGVYYVKVRDAAGRGGINYIYDIALIDESYGPTPTMVREICQDLFEPDGLPEQARLITSNEMHESHRLCPEGDADWVMFFAKAGKRYIIFTDTRRYSSPSVNGDTQAGADTVMILTDRDGVSVVDMNDDIPGGSSLDSQIEFVPEVDGFYFVQVKNVGDIGNQFIRYDLTLLLCTPGQTNCGRGNVTSTQPVNPITPLPTGTPDDKP</sequence>
<dbReference type="EMBL" id="ADVR01000011">
    <property type="protein sequence ID" value="EFO81494.1"/>
    <property type="molecule type" value="Genomic_DNA"/>
</dbReference>
<evidence type="ECO:0000256" key="1">
    <source>
        <dbReference type="SAM" id="MobiDB-lite"/>
    </source>
</evidence>
<organism evidence="2 3">
    <name type="scientific">Oscillochloris trichoides DG-6</name>
    <dbReference type="NCBI Taxonomy" id="765420"/>
    <lineage>
        <taxon>Bacteria</taxon>
        <taxon>Bacillati</taxon>
        <taxon>Chloroflexota</taxon>
        <taxon>Chloroflexia</taxon>
        <taxon>Chloroflexales</taxon>
        <taxon>Chloroflexineae</taxon>
        <taxon>Oscillochloridaceae</taxon>
        <taxon>Oscillochloris</taxon>
    </lineage>
</organism>
<gene>
    <name evidence="2" type="ORF">OSCT_0638</name>
</gene>
<evidence type="ECO:0000313" key="2">
    <source>
        <dbReference type="EMBL" id="EFO81494.1"/>
    </source>
</evidence>
<feature type="region of interest" description="Disordered" evidence="1">
    <location>
        <begin position="473"/>
        <end position="498"/>
    </location>
</feature>
<dbReference type="eggNOG" id="COG1572">
    <property type="taxonomic scope" value="Bacteria"/>
</dbReference>
<dbReference type="Proteomes" id="UP000054010">
    <property type="component" value="Unassembled WGS sequence"/>
</dbReference>
<dbReference type="HOGENOM" id="CLU_563486_0_0_0"/>
<proteinExistence type="predicted"/>
<keyword evidence="3" id="KW-1185">Reference proteome</keyword>
<evidence type="ECO:0000313" key="3">
    <source>
        <dbReference type="Proteomes" id="UP000054010"/>
    </source>
</evidence>